<accession>A0A382LDP9</accession>
<gene>
    <name evidence="1" type="ORF">METZ01_LOCUS287858</name>
</gene>
<dbReference type="EMBL" id="UINC01086488">
    <property type="protein sequence ID" value="SVC35004.1"/>
    <property type="molecule type" value="Genomic_DNA"/>
</dbReference>
<name>A0A382LDP9_9ZZZZ</name>
<protein>
    <submittedName>
        <fullName evidence="1">Uncharacterized protein</fullName>
    </submittedName>
</protein>
<sequence length="48" mass="5529">MLLPIRYRFGKLDDGRKISFSNILILKGKMVGVERFELPTSCSQSRRA</sequence>
<dbReference type="AlphaFoldDB" id="A0A382LDP9"/>
<proteinExistence type="predicted"/>
<organism evidence="1">
    <name type="scientific">marine metagenome</name>
    <dbReference type="NCBI Taxonomy" id="408172"/>
    <lineage>
        <taxon>unclassified sequences</taxon>
        <taxon>metagenomes</taxon>
        <taxon>ecological metagenomes</taxon>
    </lineage>
</organism>
<reference evidence="1" key="1">
    <citation type="submission" date="2018-05" db="EMBL/GenBank/DDBJ databases">
        <authorList>
            <person name="Lanie J.A."/>
            <person name="Ng W.-L."/>
            <person name="Kazmierczak K.M."/>
            <person name="Andrzejewski T.M."/>
            <person name="Davidsen T.M."/>
            <person name="Wayne K.J."/>
            <person name="Tettelin H."/>
            <person name="Glass J.I."/>
            <person name="Rusch D."/>
            <person name="Podicherti R."/>
            <person name="Tsui H.-C.T."/>
            <person name="Winkler M.E."/>
        </authorList>
    </citation>
    <scope>NUCLEOTIDE SEQUENCE</scope>
</reference>
<evidence type="ECO:0000313" key="1">
    <source>
        <dbReference type="EMBL" id="SVC35004.1"/>
    </source>
</evidence>
<feature type="non-terminal residue" evidence="1">
    <location>
        <position position="48"/>
    </location>
</feature>